<evidence type="ECO:0000256" key="9">
    <source>
        <dbReference type="SAM" id="SignalP"/>
    </source>
</evidence>
<sequence>MENSKFVFLILVLLPLMAAAAIVPPDKDLTDPAQFKQDHVAVKFTKHVDADVLSSLAADLDATVVRSLEQINAVEIKLSPDMSVPDAVTCLEALPDVSYACPVAACHVFWTPNDPRFADQWSFDADHLDMVTAWNINKGSSQIIVAIVDSGIAYEDREIPDYEKNEVISTDGNYHMCPDFTSSQFVSGYDFVHEDNHPNDQNGHGTHVGGTVAQATNNGIGVAGMAPECRLMPVQVMDWGGSGDDAIIADGILWAADNGAHVINLSLGTFIPGTPAPLEHEAIKYAVAKDIVVVAAAGNFFGWPEVSYPAAYEECIAVGATDYNDVRASYSQYGEALDISAPGGDESADLNEDGNPDGIVQPTFTQTGQFWPQEVKATVDEFSYRFLNGTSMATPHVSGLAALLRSHGIRGVDETKNIIYSTARDLGDEGYDTEYGHGMIDPVAALQGSGIAESPEGDILTLRTEVVSGSAEISFSLLSDEHVSLTVWDVSGRLIRTAYDGHKNRGPHTIIWDGTDNDGRSVSEGVYFARLRAGQGSASGKIVVAR</sequence>
<evidence type="ECO:0000256" key="2">
    <source>
        <dbReference type="ARBA" id="ARBA00011073"/>
    </source>
</evidence>
<evidence type="ECO:0000256" key="8">
    <source>
        <dbReference type="RuleBase" id="RU003355"/>
    </source>
</evidence>
<dbReference type="Gene3D" id="3.40.50.200">
    <property type="entry name" value="Peptidase S8/S53 domain"/>
    <property type="match status" value="1"/>
</dbReference>
<feature type="signal peptide" evidence="9">
    <location>
        <begin position="1"/>
        <end position="20"/>
    </location>
</feature>
<feature type="active site" description="Charge relay system" evidence="7">
    <location>
        <position position="149"/>
    </location>
</feature>
<dbReference type="Gene3D" id="2.60.40.4070">
    <property type="match status" value="1"/>
</dbReference>
<evidence type="ECO:0000256" key="4">
    <source>
        <dbReference type="ARBA" id="ARBA00022670"/>
    </source>
</evidence>
<dbReference type="PANTHER" id="PTHR43806">
    <property type="entry name" value="PEPTIDASE S8"/>
    <property type="match status" value="1"/>
</dbReference>
<dbReference type="InterPro" id="IPR015500">
    <property type="entry name" value="Peptidase_S8_subtilisin-rel"/>
</dbReference>
<dbReference type="GO" id="GO:0005576">
    <property type="term" value="C:extracellular region"/>
    <property type="evidence" value="ECO:0007669"/>
    <property type="project" value="UniProtKB-SubCell"/>
</dbReference>
<evidence type="ECO:0000313" key="13">
    <source>
        <dbReference type="EMBL" id="MBD3365558.1"/>
    </source>
</evidence>
<dbReference type="InterPro" id="IPR034084">
    <property type="entry name" value="Thermitase-like_dom"/>
</dbReference>
<comment type="subcellular location">
    <subcellularLocation>
        <location evidence="1">Secreted</location>
    </subcellularLocation>
</comment>
<dbReference type="GO" id="GO:0004252">
    <property type="term" value="F:serine-type endopeptidase activity"/>
    <property type="evidence" value="ECO:0007669"/>
    <property type="project" value="UniProtKB-UniRule"/>
</dbReference>
<reference evidence="13" key="1">
    <citation type="submission" date="2019-11" db="EMBL/GenBank/DDBJ databases">
        <title>Microbial mats filling the niche in hypersaline microbial mats.</title>
        <authorList>
            <person name="Wong H.L."/>
            <person name="Macleod F.I."/>
            <person name="White R.A. III"/>
            <person name="Burns B.P."/>
        </authorList>
    </citation>
    <scope>NUCLEOTIDE SEQUENCE</scope>
    <source>
        <strain evidence="13">Bin_327</strain>
    </source>
</reference>
<proteinExistence type="inferred from homology"/>
<evidence type="ECO:0000259" key="12">
    <source>
        <dbReference type="Pfam" id="PF22148"/>
    </source>
</evidence>
<gene>
    <name evidence="13" type="ORF">GF359_10130</name>
</gene>
<dbReference type="PROSITE" id="PS00136">
    <property type="entry name" value="SUBTILASE_ASP"/>
    <property type="match status" value="1"/>
</dbReference>
<dbReference type="InterPro" id="IPR025965">
    <property type="entry name" value="FlgD/Vpr_Ig-like"/>
</dbReference>
<dbReference type="GO" id="GO:0006508">
    <property type="term" value="P:proteolysis"/>
    <property type="evidence" value="ECO:0007669"/>
    <property type="project" value="UniProtKB-KW"/>
</dbReference>
<evidence type="ECO:0000256" key="6">
    <source>
        <dbReference type="ARBA" id="ARBA00022825"/>
    </source>
</evidence>
<dbReference type="PROSITE" id="PS51892">
    <property type="entry name" value="SUBTILASE"/>
    <property type="match status" value="1"/>
</dbReference>
<feature type="active site" description="Charge relay system" evidence="7">
    <location>
        <position position="391"/>
    </location>
</feature>
<feature type="domain" description="FlgD/Vpr Ig-like" evidence="11">
    <location>
        <begin position="469"/>
        <end position="533"/>
    </location>
</feature>
<dbReference type="InterPro" id="IPR023828">
    <property type="entry name" value="Peptidase_S8_Ser-AS"/>
</dbReference>
<comment type="caution">
    <text evidence="13">The sequence shown here is derived from an EMBL/GenBank/DDBJ whole genome shotgun (WGS) entry which is preliminary data.</text>
</comment>
<dbReference type="PRINTS" id="PR00723">
    <property type="entry name" value="SUBTILISIN"/>
</dbReference>
<feature type="domain" description="Peptidase S8/S53" evidence="10">
    <location>
        <begin position="141"/>
        <end position="438"/>
    </location>
</feature>
<accession>A0A9D5KB01</accession>
<feature type="domain" description="Fervidolysin-like N-terminal prodomain" evidence="12">
    <location>
        <begin position="31"/>
        <end position="102"/>
    </location>
</feature>
<dbReference type="SUPFAM" id="SSF52743">
    <property type="entry name" value="Subtilisin-like"/>
    <property type="match status" value="1"/>
</dbReference>
<evidence type="ECO:0000256" key="1">
    <source>
        <dbReference type="ARBA" id="ARBA00004613"/>
    </source>
</evidence>
<keyword evidence="3" id="KW-0964">Secreted</keyword>
<dbReference type="InterPro" id="IPR050131">
    <property type="entry name" value="Peptidase_S8_subtilisin-like"/>
</dbReference>
<dbReference type="Pfam" id="PF13860">
    <property type="entry name" value="FlgD_ig"/>
    <property type="match status" value="1"/>
</dbReference>
<dbReference type="InterPro" id="IPR036852">
    <property type="entry name" value="Peptidase_S8/S53_dom_sf"/>
</dbReference>
<dbReference type="Proteomes" id="UP000630660">
    <property type="component" value="Unassembled WGS sequence"/>
</dbReference>
<organism evidence="13 14">
    <name type="scientific">candidate division WOR-3 bacterium</name>
    <dbReference type="NCBI Taxonomy" id="2052148"/>
    <lineage>
        <taxon>Bacteria</taxon>
        <taxon>Bacteria division WOR-3</taxon>
    </lineage>
</organism>
<feature type="chain" id="PRO_5038867019" evidence="9">
    <location>
        <begin position="21"/>
        <end position="546"/>
    </location>
</feature>
<dbReference type="InterPro" id="IPR000209">
    <property type="entry name" value="Peptidase_S8/S53_dom"/>
</dbReference>
<protein>
    <submittedName>
        <fullName evidence="13">S8 family serine peptidase</fullName>
    </submittedName>
</protein>
<dbReference type="CDD" id="cd07484">
    <property type="entry name" value="Peptidases_S8_Thermitase_like"/>
    <property type="match status" value="1"/>
</dbReference>
<evidence type="ECO:0000259" key="10">
    <source>
        <dbReference type="Pfam" id="PF00082"/>
    </source>
</evidence>
<keyword evidence="9" id="KW-0732">Signal</keyword>
<evidence type="ECO:0000256" key="3">
    <source>
        <dbReference type="ARBA" id="ARBA00022525"/>
    </source>
</evidence>
<dbReference type="EMBL" id="WJKJ01000335">
    <property type="protein sequence ID" value="MBD3365558.1"/>
    <property type="molecule type" value="Genomic_DNA"/>
</dbReference>
<evidence type="ECO:0000256" key="7">
    <source>
        <dbReference type="PROSITE-ProRule" id="PRU01240"/>
    </source>
</evidence>
<dbReference type="PROSITE" id="PS00138">
    <property type="entry name" value="SUBTILASE_SER"/>
    <property type="match status" value="1"/>
</dbReference>
<dbReference type="Pfam" id="PF22148">
    <property type="entry name" value="Fervidolysin_NPro-like"/>
    <property type="match status" value="1"/>
</dbReference>
<keyword evidence="6 7" id="KW-0720">Serine protease</keyword>
<dbReference type="AlphaFoldDB" id="A0A9D5KB01"/>
<dbReference type="Pfam" id="PF00082">
    <property type="entry name" value="Peptidase_S8"/>
    <property type="match status" value="1"/>
</dbReference>
<dbReference type="InterPro" id="IPR054399">
    <property type="entry name" value="Fervidolysin-like_N_prodom"/>
</dbReference>
<evidence type="ECO:0000256" key="5">
    <source>
        <dbReference type="ARBA" id="ARBA00022801"/>
    </source>
</evidence>
<keyword evidence="4 7" id="KW-0645">Protease</keyword>
<dbReference type="PANTHER" id="PTHR43806:SF11">
    <property type="entry name" value="CEREVISIN-RELATED"/>
    <property type="match status" value="1"/>
</dbReference>
<comment type="similarity">
    <text evidence="2 7 8">Belongs to the peptidase S8 family.</text>
</comment>
<dbReference type="InterPro" id="IPR023827">
    <property type="entry name" value="Peptidase_S8_Asp-AS"/>
</dbReference>
<feature type="active site" description="Charge relay system" evidence="7">
    <location>
        <position position="204"/>
    </location>
</feature>
<evidence type="ECO:0000259" key="11">
    <source>
        <dbReference type="Pfam" id="PF13860"/>
    </source>
</evidence>
<name>A0A9D5KB01_UNCW3</name>
<evidence type="ECO:0000313" key="14">
    <source>
        <dbReference type="Proteomes" id="UP000630660"/>
    </source>
</evidence>
<keyword evidence="5 7" id="KW-0378">Hydrolase</keyword>